<keyword evidence="1 2" id="KW-0238">DNA-binding</keyword>
<dbReference type="Proteomes" id="UP000037843">
    <property type="component" value="Unassembled WGS sequence"/>
</dbReference>
<evidence type="ECO:0000256" key="1">
    <source>
        <dbReference type="ARBA" id="ARBA00023125"/>
    </source>
</evidence>
<dbReference type="PRINTS" id="PR00455">
    <property type="entry name" value="HTHTETR"/>
</dbReference>
<dbReference type="InterPro" id="IPR050109">
    <property type="entry name" value="HTH-type_TetR-like_transc_reg"/>
</dbReference>
<dbReference type="KEGG" id="miz:BAB75_23205"/>
<dbReference type="GeneID" id="45766779"/>
<dbReference type="PANTHER" id="PTHR30055:SF158">
    <property type="entry name" value="POSSIBLE TRANSCRIPTIONAL REGULATORY PROTEIN (PROBABLY TETR-FAMILY)"/>
    <property type="match status" value="1"/>
</dbReference>
<dbReference type="Pfam" id="PF00440">
    <property type="entry name" value="TetR_N"/>
    <property type="match status" value="1"/>
</dbReference>
<dbReference type="Gene3D" id="1.10.357.10">
    <property type="entry name" value="Tetracycline Repressor, domain 2"/>
    <property type="match status" value="1"/>
</dbReference>
<sequence length="202" mass="22070">MSTKSGSKGVPRSEREAQILDAAAIEFGDRGYLATTTAAVAQRAGISKTLVHKYFQSKEDLYCACARRAGETLTRGIAEAMALPERPGLQRASDVVAAIFRALEQRPHDWKILHDRSVPRGGLAEVTARDYRRSLAEQAAAGVSGSYGGVLNEPSDLSALAQVWRETVTALVNWWLRNPEHTVDEMIARATRMFAVLDDSAQ</sequence>
<dbReference type="PROSITE" id="PS01081">
    <property type="entry name" value="HTH_TETR_1"/>
    <property type="match status" value="1"/>
</dbReference>
<feature type="DNA-binding region" description="H-T-H motif" evidence="2">
    <location>
        <begin position="36"/>
        <end position="55"/>
    </location>
</feature>
<dbReference type="EMBL" id="LJFS01000014">
    <property type="protein sequence ID" value="KPG33622.1"/>
    <property type="molecule type" value="Genomic_DNA"/>
</dbReference>
<name>A0A7V8RVS7_9MYCO</name>
<feature type="domain" description="HTH tetR-type" evidence="3">
    <location>
        <begin position="13"/>
        <end position="73"/>
    </location>
</feature>
<dbReference type="InterPro" id="IPR023772">
    <property type="entry name" value="DNA-bd_HTH_TetR-type_CS"/>
</dbReference>
<dbReference type="GO" id="GO:0003700">
    <property type="term" value="F:DNA-binding transcription factor activity"/>
    <property type="evidence" value="ECO:0007669"/>
    <property type="project" value="TreeGrafter"/>
</dbReference>
<protein>
    <submittedName>
        <fullName evidence="4">TetR family transcriptional regulator</fullName>
    </submittedName>
</protein>
<evidence type="ECO:0000256" key="2">
    <source>
        <dbReference type="PROSITE-ProRule" id="PRU00335"/>
    </source>
</evidence>
<dbReference type="SUPFAM" id="SSF46689">
    <property type="entry name" value="Homeodomain-like"/>
    <property type="match status" value="1"/>
</dbReference>
<dbReference type="InterPro" id="IPR001647">
    <property type="entry name" value="HTH_TetR"/>
</dbReference>
<evidence type="ECO:0000259" key="3">
    <source>
        <dbReference type="PROSITE" id="PS50977"/>
    </source>
</evidence>
<keyword evidence="7" id="KW-1185">Reference proteome</keyword>
<evidence type="ECO:0000313" key="5">
    <source>
        <dbReference type="EMBL" id="KPG33622.1"/>
    </source>
</evidence>
<proteinExistence type="predicted"/>
<dbReference type="GO" id="GO:0000976">
    <property type="term" value="F:transcription cis-regulatory region binding"/>
    <property type="evidence" value="ECO:0007669"/>
    <property type="project" value="TreeGrafter"/>
</dbReference>
<accession>A0A7V8RVS7</accession>
<dbReference type="PANTHER" id="PTHR30055">
    <property type="entry name" value="HTH-TYPE TRANSCRIPTIONAL REGULATOR RUTR"/>
    <property type="match status" value="1"/>
</dbReference>
<evidence type="ECO:0000313" key="6">
    <source>
        <dbReference type="Proteomes" id="UP000037843"/>
    </source>
</evidence>
<evidence type="ECO:0000313" key="4">
    <source>
        <dbReference type="EMBL" id="KPG07540.1"/>
    </source>
</evidence>
<dbReference type="Proteomes" id="UP000037962">
    <property type="component" value="Unassembled WGS sequence"/>
</dbReference>
<comment type="caution">
    <text evidence="4">The sequence shown here is derived from an EMBL/GenBank/DDBJ whole genome shotgun (WGS) entry which is preliminary data.</text>
</comment>
<dbReference type="OrthoDB" id="3767959at2"/>
<dbReference type="InterPro" id="IPR009057">
    <property type="entry name" value="Homeodomain-like_sf"/>
</dbReference>
<organism evidence="4 6">
    <name type="scientific">Mycobacteroides immunogenum</name>
    <dbReference type="NCBI Taxonomy" id="83262"/>
    <lineage>
        <taxon>Bacteria</taxon>
        <taxon>Bacillati</taxon>
        <taxon>Actinomycetota</taxon>
        <taxon>Actinomycetes</taxon>
        <taxon>Mycobacteriales</taxon>
        <taxon>Mycobacteriaceae</taxon>
        <taxon>Mycobacteroides</taxon>
    </lineage>
</organism>
<dbReference type="AlphaFoldDB" id="A0A7V8RVS7"/>
<gene>
    <name evidence="4" type="ORF">AN908_18645</name>
    <name evidence="5" type="ORF">AN912_13065</name>
</gene>
<dbReference type="RefSeq" id="WP_043076913.1">
    <property type="nucleotide sequence ID" value="NZ_CP011530.1"/>
</dbReference>
<dbReference type="PROSITE" id="PS50977">
    <property type="entry name" value="HTH_TETR_2"/>
    <property type="match status" value="1"/>
</dbReference>
<dbReference type="EMBL" id="LJFO01000011">
    <property type="protein sequence ID" value="KPG07540.1"/>
    <property type="molecule type" value="Genomic_DNA"/>
</dbReference>
<evidence type="ECO:0000313" key="7">
    <source>
        <dbReference type="Proteomes" id="UP000037962"/>
    </source>
</evidence>
<reference evidence="6 7" key="1">
    <citation type="submission" date="2015-09" db="EMBL/GenBank/DDBJ databases">
        <title>Genome Sequences of Mycobacterium immunogenum Isolates, Recuperated from a Chloraminated Drinking Water Distribution System Simulator Subjected to Episodes of Nitrification.</title>
        <authorList>
            <person name="Gomez-Alvarez V."/>
            <person name="Revetta R.P."/>
        </authorList>
    </citation>
    <scope>NUCLEOTIDE SEQUENCE [LARGE SCALE GENOMIC DNA]</scope>
    <source>
        <strain evidence="4 6">H008</strain>
        <strain evidence="5 7">H076</strain>
    </source>
</reference>